<dbReference type="InterPro" id="IPR011545">
    <property type="entry name" value="DEAD/DEAH_box_helicase_dom"/>
</dbReference>
<dbReference type="InterPro" id="IPR005580">
    <property type="entry name" value="DbpA/CsdA_RNA-bd_dom"/>
</dbReference>
<dbReference type="Pfam" id="PF00270">
    <property type="entry name" value="DEAD"/>
    <property type="match status" value="1"/>
</dbReference>
<proteinExistence type="inferred from homology"/>
<keyword evidence="4 5" id="KW-0067">ATP-binding</keyword>
<dbReference type="PANTHER" id="PTHR47959">
    <property type="entry name" value="ATP-DEPENDENT RNA HELICASE RHLE-RELATED"/>
    <property type="match status" value="1"/>
</dbReference>
<dbReference type="InterPro" id="IPR001650">
    <property type="entry name" value="Helicase_C-like"/>
</dbReference>
<dbReference type="InterPro" id="IPR000629">
    <property type="entry name" value="RNA-helicase_DEAD-box_CS"/>
</dbReference>
<dbReference type="Gene3D" id="3.40.50.300">
    <property type="entry name" value="P-loop containing nucleotide triphosphate hydrolases"/>
    <property type="match status" value="2"/>
</dbReference>
<evidence type="ECO:0000256" key="3">
    <source>
        <dbReference type="ARBA" id="ARBA00022806"/>
    </source>
</evidence>
<comment type="domain">
    <text evidence="5">Contains an N-terminal domain that binds non-specifically to RNA and a C-terminal domain that binds specifically and tightly to hairpin 92 of 23S rRNA.</text>
</comment>
<evidence type="ECO:0000313" key="10">
    <source>
        <dbReference type="EMBL" id="MFL0194121.1"/>
    </source>
</evidence>
<comment type="catalytic activity">
    <reaction evidence="5">
        <text>ATP + H2O = ADP + phosphate + H(+)</text>
        <dbReference type="Rhea" id="RHEA:13065"/>
        <dbReference type="ChEBI" id="CHEBI:15377"/>
        <dbReference type="ChEBI" id="CHEBI:15378"/>
        <dbReference type="ChEBI" id="CHEBI:30616"/>
        <dbReference type="ChEBI" id="CHEBI:43474"/>
        <dbReference type="ChEBI" id="CHEBI:456216"/>
        <dbReference type="EC" id="3.6.4.13"/>
    </reaction>
</comment>
<dbReference type="HAMAP" id="MF_00965">
    <property type="entry name" value="DEAD_helicase_DbpA"/>
    <property type="match status" value="1"/>
</dbReference>
<comment type="subcellular location">
    <subcellularLocation>
        <location evidence="5">Cytoplasm</location>
    </subcellularLocation>
</comment>
<feature type="region of interest" description="Involved in 23S rRNA binding" evidence="5">
    <location>
        <begin position="406"/>
        <end position="481"/>
    </location>
</feature>
<dbReference type="InterPro" id="IPR050079">
    <property type="entry name" value="DEAD_box_RNA_helicase"/>
</dbReference>
<dbReference type="PROSITE" id="PS51192">
    <property type="entry name" value="HELICASE_ATP_BIND_1"/>
    <property type="match status" value="1"/>
</dbReference>
<dbReference type="GO" id="GO:0004386">
    <property type="term" value="F:helicase activity"/>
    <property type="evidence" value="ECO:0007669"/>
    <property type="project" value="UniProtKB-KW"/>
</dbReference>
<dbReference type="Gene3D" id="3.30.70.330">
    <property type="match status" value="1"/>
</dbReference>
<feature type="domain" description="Helicase C-terminal" evidence="8">
    <location>
        <begin position="231"/>
        <end position="376"/>
    </location>
</feature>
<keyword evidence="2 5" id="KW-0378">Hydrolase</keyword>
<evidence type="ECO:0000256" key="5">
    <source>
        <dbReference type="HAMAP-Rule" id="MF_00965"/>
    </source>
</evidence>
<comment type="similarity">
    <text evidence="5">Belongs to the DEAD box helicase family. DbpA subfamily.</text>
</comment>
<evidence type="ECO:0000259" key="9">
    <source>
        <dbReference type="PROSITE" id="PS51195"/>
    </source>
</evidence>
<feature type="short sequence motif" description="Q motif" evidence="6">
    <location>
        <begin position="4"/>
        <end position="32"/>
    </location>
</feature>
<dbReference type="SUPFAM" id="SSF52540">
    <property type="entry name" value="P-loop containing nucleoside triphosphate hydrolases"/>
    <property type="match status" value="1"/>
</dbReference>
<dbReference type="PROSITE" id="PS51194">
    <property type="entry name" value="HELICASE_CTER"/>
    <property type="match status" value="1"/>
</dbReference>
<evidence type="ECO:0000256" key="1">
    <source>
        <dbReference type="ARBA" id="ARBA00022741"/>
    </source>
</evidence>
<evidence type="ECO:0000259" key="7">
    <source>
        <dbReference type="PROSITE" id="PS51192"/>
    </source>
</evidence>
<feature type="domain" description="DEAD-box RNA helicase Q" evidence="9">
    <location>
        <begin position="4"/>
        <end position="32"/>
    </location>
</feature>
<dbReference type="CDD" id="cd00268">
    <property type="entry name" value="DEADc"/>
    <property type="match status" value="1"/>
</dbReference>
<evidence type="ECO:0000259" key="8">
    <source>
        <dbReference type="PROSITE" id="PS51194"/>
    </source>
</evidence>
<keyword evidence="3 5" id="KW-0347">Helicase</keyword>
<organism evidence="10 11">
    <name type="scientific">Candidatus Clostridium eludens</name>
    <dbReference type="NCBI Taxonomy" id="3381663"/>
    <lineage>
        <taxon>Bacteria</taxon>
        <taxon>Bacillati</taxon>
        <taxon>Bacillota</taxon>
        <taxon>Clostridia</taxon>
        <taxon>Eubacteriales</taxon>
        <taxon>Clostridiaceae</taxon>
        <taxon>Clostridium</taxon>
    </lineage>
</organism>
<name>A0ABW8SFW4_9CLOT</name>
<protein>
    <recommendedName>
        <fullName evidence="5">ATP-dependent RNA helicase DbpA</fullName>
        <ecNumber evidence="5">3.6.4.13</ecNumber>
    </recommendedName>
</protein>
<dbReference type="PANTHER" id="PTHR47959:SF1">
    <property type="entry name" value="ATP-DEPENDENT RNA HELICASE DBPA"/>
    <property type="match status" value="1"/>
</dbReference>
<keyword evidence="1 5" id="KW-0547">Nucleotide-binding</keyword>
<sequence length="481" mass="55024">MDKLNFKDFELSEDILESIKKLEYKNPSRVQEKVIPLILKNKDIIVKSQTGSGKTAAFAIPICERMEVEEKSPQTLVLVPTRELALQIKEDFSNIGRLKRINCTAIFGKEPVSLQIRRLKQRTHLVVGTPGRTLDHIERGTLDLEKIKYLVIDEADEMLNMGFIDQVKAVINKLPKNRLTLLFSATIPKEILELCNTYMNHPINIEIKTESSVKDRIQQIYYQIEAPKKFDLLNKIIYTQRPDSSMIFCRTKKNVDDLVLKMKNTRYPCSGLHGGMLQADRIDIIKKFKRGEFIFLICTDIAARGIDVENVTHIINYDIPMEKESYIHRIGRTARFKNSGTAITFVTPKEYRFLQEIEEYFNISIESGKIPSQEEIQKGKELFDEKLKIIPKLKEDKSKELNKDITKIYISAGKKKKIGPGDIAGTISSIHGVNPDDIGIIDIQDNFSYVDILFGKANIVLNGLQHKTIKGKTIRAEKAQK</sequence>
<dbReference type="InterPro" id="IPR012677">
    <property type="entry name" value="Nucleotide-bd_a/b_plait_sf"/>
</dbReference>
<reference evidence="10 11" key="1">
    <citation type="submission" date="2024-11" db="EMBL/GenBank/DDBJ databases">
        <authorList>
            <person name="Heng Y.C."/>
            <person name="Lim A.C.H."/>
            <person name="Lee J.K.Y."/>
            <person name="Kittelmann S."/>
        </authorList>
    </citation>
    <scope>NUCLEOTIDE SEQUENCE [LARGE SCALE GENOMIC DNA]</scope>
    <source>
        <strain evidence="10 11">WILCCON 0269</strain>
    </source>
</reference>
<dbReference type="SMART" id="SM00487">
    <property type="entry name" value="DEXDc"/>
    <property type="match status" value="1"/>
</dbReference>
<keyword evidence="11" id="KW-1185">Reference proteome</keyword>
<dbReference type="PROSITE" id="PS51195">
    <property type="entry name" value="Q_MOTIF"/>
    <property type="match status" value="1"/>
</dbReference>
<dbReference type="RefSeq" id="WP_406790242.1">
    <property type="nucleotide sequence ID" value="NZ_JBJHZX010000001.1"/>
</dbReference>
<dbReference type="SMART" id="SM00490">
    <property type="entry name" value="HELICc"/>
    <property type="match status" value="1"/>
</dbReference>
<dbReference type="Pfam" id="PF03880">
    <property type="entry name" value="DbpA"/>
    <property type="match status" value="1"/>
</dbReference>
<comment type="function">
    <text evidence="5">DEAD-box RNA helicase involved in the assembly of the 50S ribosomal subunit. Has an RNA-dependent ATPase activity, which is specific for 23S rRNA, and a 3' to 5' RNA helicase activity that uses the energy of ATP hydrolysis to destabilize and unwind short rRNA duplexes.</text>
</comment>
<dbReference type="PROSITE" id="PS00039">
    <property type="entry name" value="DEAD_ATP_HELICASE"/>
    <property type="match status" value="1"/>
</dbReference>
<dbReference type="InterPro" id="IPR044742">
    <property type="entry name" value="DEAD/DEAH_RhlB"/>
</dbReference>
<dbReference type="InterPro" id="IPR014001">
    <property type="entry name" value="Helicase_ATP-bd"/>
</dbReference>
<dbReference type="InterPro" id="IPR014014">
    <property type="entry name" value="RNA_helicase_DEAD_Q_motif"/>
</dbReference>
<keyword evidence="5" id="KW-0963">Cytoplasm</keyword>
<dbReference type="InterPro" id="IPR027417">
    <property type="entry name" value="P-loop_NTPase"/>
</dbReference>
<dbReference type="InterPro" id="IPR028619">
    <property type="entry name" value="DEAD_helicase_DbpA"/>
</dbReference>
<keyword evidence="5" id="KW-0690">Ribosome biogenesis</keyword>
<keyword evidence="5" id="KW-0694">RNA-binding</keyword>
<evidence type="ECO:0000313" key="11">
    <source>
        <dbReference type="Proteomes" id="UP001623660"/>
    </source>
</evidence>
<dbReference type="EC" id="3.6.4.13" evidence="5"/>
<comment type="caution">
    <text evidence="10">The sequence shown here is derived from an EMBL/GenBank/DDBJ whole genome shotgun (WGS) entry which is preliminary data.</text>
</comment>
<evidence type="ECO:0000256" key="6">
    <source>
        <dbReference type="PROSITE-ProRule" id="PRU00552"/>
    </source>
</evidence>
<dbReference type="EMBL" id="JBJHZX010000001">
    <property type="protein sequence ID" value="MFL0194121.1"/>
    <property type="molecule type" value="Genomic_DNA"/>
</dbReference>
<evidence type="ECO:0000256" key="4">
    <source>
        <dbReference type="ARBA" id="ARBA00022840"/>
    </source>
</evidence>
<feature type="domain" description="Helicase ATP-binding" evidence="7">
    <location>
        <begin position="35"/>
        <end position="205"/>
    </location>
</feature>
<evidence type="ECO:0000256" key="2">
    <source>
        <dbReference type="ARBA" id="ARBA00022801"/>
    </source>
</evidence>
<accession>A0ABW8SFW4</accession>
<dbReference type="Pfam" id="PF00271">
    <property type="entry name" value="Helicase_C"/>
    <property type="match status" value="1"/>
</dbReference>
<dbReference type="CDD" id="cd18787">
    <property type="entry name" value="SF2_C_DEAD"/>
    <property type="match status" value="1"/>
</dbReference>
<gene>
    <name evidence="5" type="primary">dbpA</name>
    <name evidence="10" type="ORF">ACJDU8_00735</name>
</gene>
<dbReference type="Proteomes" id="UP001623660">
    <property type="component" value="Unassembled WGS sequence"/>
</dbReference>